<keyword evidence="1" id="KW-1133">Transmembrane helix</keyword>
<evidence type="ECO:0000313" key="3">
    <source>
        <dbReference type="Proteomes" id="UP000501690"/>
    </source>
</evidence>
<keyword evidence="1" id="KW-0812">Transmembrane</keyword>
<keyword evidence="3" id="KW-1185">Reference proteome</keyword>
<evidence type="ECO:0000256" key="1">
    <source>
        <dbReference type="SAM" id="Phobius"/>
    </source>
</evidence>
<dbReference type="Proteomes" id="UP000501690">
    <property type="component" value="Linkage Group LG6"/>
</dbReference>
<accession>A0A4D6M5C6</accession>
<organism evidence="2 3">
    <name type="scientific">Vigna unguiculata</name>
    <name type="common">Cowpea</name>
    <dbReference type="NCBI Taxonomy" id="3917"/>
    <lineage>
        <taxon>Eukaryota</taxon>
        <taxon>Viridiplantae</taxon>
        <taxon>Streptophyta</taxon>
        <taxon>Embryophyta</taxon>
        <taxon>Tracheophyta</taxon>
        <taxon>Spermatophyta</taxon>
        <taxon>Magnoliopsida</taxon>
        <taxon>eudicotyledons</taxon>
        <taxon>Gunneridae</taxon>
        <taxon>Pentapetalae</taxon>
        <taxon>rosids</taxon>
        <taxon>fabids</taxon>
        <taxon>Fabales</taxon>
        <taxon>Fabaceae</taxon>
        <taxon>Papilionoideae</taxon>
        <taxon>50 kb inversion clade</taxon>
        <taxon>NPAAA clade</taxon>
        <taxon>indigoferoid/millettioid clade</taxon>
        <taxon>Phaseoleae</taxon>
        <taxon>Vigna</taxon>
    </lineage>
</organism>
<sequence length="54" mass="6365">MNMCVGWCTMKHRLVEAALVLVLTLVRKQREKIQTEYALLYGCIMIMLTTWTFI</sequence>
<keyword evidence="1" id="KW-0472">Membrane</keyword>
<feature type="transmembrane region" description="Helical" evidence="1">
    <location>
        <begin position="37"/>
        <end position="53"/>
    </location>
</feature>
<dbReference type="EMBL" id="CP039350">
    <property type="protein sequence ID" value="QCD95963.1"/>
    <property type="molecule type" value="Genomic_DNA"/>
</dbReference>
<name>A0A4D6M5C6_VIGUN</name>
<dbReference type="AlphaFoldDB" id="A0A4D6M5C6"/>
<proteinExistence type="predicted"/>
<reference evidence="2 3" key="1">
    <citation type="submission" date="2019-04" db="EMBL/GenBank/DDBJ databases">
        <title>An improved genome assembly and genetic linkage map for asparagus bean, Vigna unguiculata ssp. sesquipedialis.</title>
        <authorList>
            <person name="Xia Q."/>
            <person name="Zhang R."/>
            <person name="Dong Y."/>
        </authorList>
    </citation>
    <scope>NUCLEOTIDE SEQUENCE [LARGE SCALE GENOMIC DNA]</scope>
    <source>
        <tissue evidence="2">Leaf</tissue>
    </source>
</reference>
<protein>
    <submittedName>
        <fullName evidence="2">Uncharacterized protein</fullName>
    </submittedName>
</protein>
<gene>
    <name evidence="2" type="ORF">DEO72_LG6g661</name>
</gene>
<evidence type="ECO:0000313" key="2">
    <source>
        <dbReference type="EMBL" id="QCD95963.1"/>
    </source>
</evidence>